<dbReference type="CDD" id="cd01492">
    <property type="entry name" value="Aos1_SUMO"/>
    <property type="match status" value="1"/>
</dbReference>
<evidence type="ECO:0000313" key="10">
    <source>
        <dbReference type="Proteomes" id="UP000076580"/>
    </source>
</evidence>
<protein>
    <recommendedName>
        <fullName evidence="6">Ubiquitin-like 1-activating enzyme E1A</fullName>
    </recommendedName>
</protein>
<dbReference type="Gene3D" id="3.40.50.720">
    <property type="entry name" value="NAD(P)-binding Rossmann-like Domain"/>
    <property type="match status" value="1"/>
</dbReference>
<proteinExistence type="inferred from homology"/>
<dbReference type="InterPro" id="IPR000594">
    <property type="entry name" value="ThiF_NAD_FAD-bd"/>
</dbReference>
<evidence type="ECO:0000256" key="1">
    <source>
        <dbReference type="ARBA" id="ARBA00004123"/>
    </source>
</evidence>
<evidence type="ECO:0000256" key="2">
    <source>
        <dbReference type="ARBA" id="ARBA00004718"/>
    </source>
</evidence>
<dbReference type="InterPro" id="IPR045886">
    <property type="entry name" value="ThiF/MoeB/HesA"/>
</dbReference>
<evidence type="ECO:0000256" key="4">
    <source>
        <dbReference type="ARBA" id="ARBA00022786"/>
    </source>
</evidence>
<dbReference type="GO" id="GO:0005737">
    <property type="term" value="C:cytoplasm"/>
    <property type="evidence" value="ECO:0007669"/>
    <property type="project" value="TreeGrafter"/>
</dbReference>
<keyword evidence="4" id="KW-0833">Ubl conjugation pathway</keyword>
<dbReference type="InParanoid" id="A0A151GWF7"/>
<dbReference type="SUPFAM" id="SSF69572">
    <property type="entry name" value="Activating enzymes of the ubiquitin-like proteins"/>
    <property type="match status" value="1"/>
</dbReference>
<gene>
    <name evidence="9" type="ORF">DCS_02589</name>
</gene>
<dbReference type="GO" id="GO:0031510">
    <property type="term" value="C:SUMO activating enzyme complex"/>
    <property type="evidence" value="ECO:0007669"/>
    <property type="project" value="TreeGrafter"/>
</dbReference>
<name>A0A151GWF7_DRECN</name>
<dbReference type="InterPro" id="IPR035985">
    <property type="entry name" value="Ubiquitin-activating_enz"/>
</dbReference>
<keyword evidence="10" id="KW-1185">Reference proteome</keyword>
<dbReference type="FunCoup" id="A0A151GWF7">
    <property type="interactions" value="1093"/>
</dbReference>
<evidence type="ECO:0000256" key="5">
    <source>
        <dbReference type="ARBA" id="ARBA00023242"/>
    </source>
</evidence>
<dbReference type="AlphaFoldDB" id="A0A151GWF7"/>
<feature type="domain" description="THIF-type NAD/FAD binding fold" evidence="8">
    <location>
        <begin position="51"/>
        <end position="382"/>
    </location>
</feature>
<comment type="caution">
    <text evidence="9">The sequence shown here is derived from an EMBL/GenBank/DDBJ whole genome shotgun (WGS) entry which is preliminary data.</text>
</comment>
<dbReference type="RefSeq" id="XP_040660799.1">
    <property type="nucleotide sequence ID" value="XM_040799916.1"/>
</dbReference>
<comment type="subcellular location">
    <subcellularLocation>
        <location evidence="1">Nucleus</location>
    </subcellularLocation>
</comment>
<evidence type="ECO:0000259" key="8">
    <source>
        <dbReference type="Pfam" id="PF00899"/>
    </source>
</evidence>
<evidence type="ECO:0000256" key="3">
    <source>
        <dbReference type="ARBA" id="ARBA00005673"/>
    </source>
</evidence>
<accession>A0A151GWF7</accession>
<dbReference type="GO" id="GO:0016925">
    <property type="term" value="P:protein sumoylation"/>
    <property type="evidence" value="ECO:0007669"/>
    <property type="project" value="TreeGrafter"/>
</dbReference>
<dbReference type="Proteomes" id="UP000076580">
    <property type="component" value="Chromosome 01"/>
</dbReference>
<evidence type="ECO:0000256" key="7">
    <source>
        <dbReference type="SAM" id="MobiDB-lite"/>
    </source>
</evidence>
<dbReference type="GO" id="GO:0019948">
    <property type="term" value="F:SUMO activating enzyme activity"/>
    <property type="evidence" value="ECO:0007669"/>
    <property type="project" value="TreeGrafter"/>
</dbReference>
<dbReference type="InterPro" id="IPR000011">
    <property type="entry name" value="UBQ/SUMO-activ_enz_E1-like"/>
</dbReference>
<dbReference type="PRINTS" id="PR01849">
    <property type="entry name" value="UBIQUITINACT"/>
</dbReference>
<feature type="region of interest" description="Disordered" evidence="7">
    <location>
        <begin position="1"/>
        <end position="23"/>
    </location>
</feature>
<dbReference type="PANTHER" id="PTHR10953:SF162">
    <property type="entry name" value="SUMO-ACTIVATING ENZYME SUBUNIT 1"/>
    <property type="match status" value="1"/>
</dbReference>
<evidence type="ECO:0000313" key="9">
    <source>
        <dbReference type="EMBL" id="KYK61447.1"/>
    </source>
</evidence>
<evidence type="ECO:0000256" key="6">
    <source>
        <dbReference type="ARBA" id="ARBA00044354"/>
    </source>
</evidence>
<comment type="similarity">
    <text evidence="3">Belongs to the ubiquitin-activating E1 family.</text>
</comment>
<reference evidence="9 10" key="1">
    <citation type="journal article" date="2016" name="Sci. Rep.">
        <title>Insights into Adaptations to a Near-Obligate Nematode Endoparasitic Lifestyle from the Finished Genome of Drechmeria coniospora.</title>
        <authorList>
            <person name="Zhang L."/>
            <person name="Zhou Z."/>
            <person name="Guo Q."/>
            <person name="Fokkens L."/>
            <person name="Miskei M."/>
            <person name="Pocsi I."/>
            <person name="Zhang W."/>
            <person name="Chen M."/>
            <person name="Wang L."/>
            <person name="Sun Y."/>
            <person name="Donzelli B.G."/>
            <person name="Gibson D.M."/>
            <person name="Nelson D.R."/>
            <person name="Luo J.G."/>
            <person name="Rep M."/>
            <person name="Liu H."/>
            <person name="Yang S."/>
            <person name="Wang J."/>
            <person name="Krasnoff S.B."/>
            <person name="Xu Y."/>
            <person name="Molnar I."/>
            <person name="Lin M."/>
        </authorList>
    </citation>
    <scope>NUCLEOTIDE SEQUENCE [LARGE SCALE GENOMIC DNA]</scope>
    <source>
        <strain evidence="9 10">ARSEF 6962</strain>
    </source>
</reference>
<dbReference type="GeneID" id="63715232"/>
<dbReference type="PANTHER" id="PTHR10953">
    <property type="entry name" value="UBIQUITIN-ACTIVATING ENZYME E1"/>
    <property type="match status" value="1"/>
</dbReference>
<organism evidence="9 10">
    <name type="scientific">Drechmeria coniospora</name>
    <name type="common">Nematophagous fungus</name>
    <name type="synonym">Meria coniospora</name>
    <dbReference type="NCBI Taxonomy" id="98403"/>
    <lineage>
        <taxon>Eukaryota</taxon>
        <taxon>Fungi</taxon>
        <taxon>Dikarya</taxon>
        <taxon>Ascomycota</taxon>
        <taxon>Pezizomycotina</taxon>
        <taxon>Sordariomycetes</taxon>
        <taxon>Hypocreomycetidae</taxon>
        <taxon>Hypocreales</taxon>
        <taxon>Ophiocordycipitaceae</taxon>
        <taxon>Drechmeria</taxon>
    </lineage>
</organism>
<dbReference type="STRING" id="98403.A0A151GWF7"/>
<sequence length="436" mass="46188">MASHPPPAAAVSAGRPPPSPTQAAACLTSQLKRPSASMCALTLAADEIAQYDRQIRLWGLAAQAKIQDASILLINMRALANEVAKNLVLAGVGSITLLDGALVAETDLAAQFLLSEPDNPVGQKRAEIAGDALRKLNPRVRVHVDAEAVTAKGPSYFAAFDVVIATDLDPDTFNIINTATRINGKSFYAAGTHGLYGFIFSDLIEHEYVIERDLGNVATELKQETPTRSVIRVQTRKDGARTIESVTKRELYSTWFLASDLAALPDEYTKSKRRLRGVTPALPCLRALWVFMQRKAGALPSNRDDLKLFTQIATQKHKALGLPSESLRPEFLRSFLQNLGGEFAPVAAILGGQLAQDVINVLGQTQQPIQNMVVFNGDTMEAPMYALHPDGVLGASQLSLGGGGTGLVPNGADATVDGPAAASGIPGLGAPVGLGV</sequence>
<comment type="pathway">
    <text evidence="2">Protein modification; protein sumoylation.</text>
</comment>
<dbReference type="Pfam" id="PF00899">
    <property type="entry name" value="ThiF"/>
    <property type="match status" value="1"/>
</dbReference>
<dbReference type="EMBL" id="LAYC01000001">
    <property type="protein sequence ID" value="KYK61447.1"/>
    <property type="molecule type" value="Genomic_DNA"/>
</dbReference>
<keyword evidence="5" id="KW-0539">Nucleus</keyword>